<proteinExistence type="inferred from homology"/>
<evidence type="ECO:0000313" key="3">
    <source>
        <dbReference type="EMBL" id="MWA01601.1"/>
    </source>
</evidence>
<sequence length="393" mass="42073">MIDSASPGRPPLAGLRVLDLGWVMVGPFSSRYLVELGADVIKVESSSRIDPSRTLPPFLDGGRNPERSVPYHFVNTGKRSIDLDLRSPEGRDAVLRLAERADVVVESFTPGVVERLGLGYDELSARNSGIVMVSTSIAGRSPAGPERSGVGTVGSAMCGAMHMVGYPGRAPSGPFGPWTDAVAPRFIVPTLLAALRRREATGRGCHIEVSQAEAGMQFLLPALYDYLVNGVVAQPGGAVPDASRAPCGLYPCAGDDRWVAIDAAPGEQWTALVGVVGRALADDRFSVLLDRLRYRAELDAVLGEWTSRQDAQDVEDVLQAAGVPAHVVSTAADLHDDPHLRAEMLVRVSDPDLGEVDLTRPAFRLARSPRPPVTRGPWTGEHTAEVLAELDRR</sequence>
<dbReference type="RefSeq" id="WP_151594101.1">
    <property type="nucleotide sequence ID" value="NZ_WBMS02000010.1"/>
</dbReference>
<protein>
    <submittedName>
        <fullName evidence="3">CoA transferase</fullName>
    </submittedName>
</protein>
<accession>A0A6I4MCU9</accession>
<dbReference type="Gene3D" id="3.40.50.10540">
    <property type="entry name" value="Crotonobetainyl-coa:carnitine coa-transferase, domain 1"/>
    <property type="match status" value="1"/>
</dbReference>
<reference evidence="3" key="1">
    <citation type="submission" date="2019-12" db="EMBL/GenBank/DDBJ databases">
        <title>Actinomadura physcomitrii sp. nov., a novel actinomycete isolated from moss [Physcomitrium sphaericum (Ludw) Fuernr].</title>
        <authorList>
            <person name="Zhuang X."/>
        </authorList>
    </citation>
    <scope>NUCLEOTIDE SEQUENCE [LARGE SCALE GENOMIC DNA]</scope>
    <source>
        <strain evidence="3">LD22</strain>
    </source>
</reference>
<comment type="similarity">
    <text evidence="1">Belongs to the CoA-transferase III family.</text>
</comment>
<organism evidence="3 4">
    <name type="scientific">Actinomadura physcomitrii</name>
    <dbReference type="NCBI Taxonomy" id="2650748"/>
    <lineage>
        <taxon>Bacteria</taxon>
        <taxon>Bacillati</taxon>
        <taxon>Actinomycetota</taxon>
        <taxon>Actinomycetes</taxon>
        <taxon>Streptosporangiales</taxon>
        <taxon>Thermomonosporaceae</taxon>
        <taxon>Actinomadura</taxon>
    </lineage>
</organism>
<keyword evidence="4" id="KW-1185">Reference proteome</keyword>
<evidence type="ECO:0000313" key="4">
    <source>
        <dbReference type="Proteomes" id="UP000462055"/>
    </source>
</evidence>
<dbReference type="SUPFAM" id="SSF89796">
    <property type="entry name" value="CoA-transferase family III (CaiB/BaiF)"/>
    <property type="match status" value="1"/>
</dbReference>
<dbReference type="AlphaFoldDB" id="A0A6I4MCU9"/>
<dbReference type="PANTHER" id="PTHR48228:SF6">
    <property type="entry name" value="L-CARNITINE COA-TRANSFERASE"/>
    <property type="match status" value="1"/>
</dbReference>
<dbReference type="PANTHER" id="PTHR48228">
    <property type="entry name" value="SUCCINYL-COA--D-CITRAMALATE COA-TRANSFERASE"/>
    <property type="match status" value="1"/>
</dbReference>
<name>A0A6I4MCU9_9ACTN</name>
<dbReference type="Pfam" id="PF02515">
    <property type="entry name" value="CoA_transf_3"/>
    <property type="match status" value="1"/>
</dbReference>
<dbReference type="InterPro" id="IPR050509">
    <property type="entry name" value="CoA-transferase_III"/>
</dbReference>
<dbReference type="Proteomes" id="UP000462055">
    <property type="component" value="Unassembled WGS sequence"/>
</dbReference>
<keyword evidence="2 3" id="KW-0808">Transferase</keyword>
<dbReference type="InterPro" id="IPR023606">
    <property type="entry name" value="CoA-Trfase_III_dom_1_sf"/>
</dbReference>
<gene>
    <name evidence="3" type="ORF">F8568_014695</name>
</gene>
<evidence type="ECO:0000256" key="1">
    <source>
        <dbReference type="ARBA" id="ARBA00008383"/>
    </source>
</evidence>
<dbReference type="InterPro" id="IPR044855">
    <property type="entry name" value="CoA-Trfase_III_dom3_sf"/>
</dbReference>
<dbReference type="Gene3D" id="3.30.1540.10">
    <property type="entry name" value="formyl-coa transferase, domain 3"/>
    <property type="match status" value="1"/>
</dbReference>
<evidence type="ECO:0000256" key="2">
    <source>
        <dbReference type="ARBA" id="ARBA00022679"/>
    </source>
</evidence>
<comment type="caution">
    <text evidence="3">The sequence shown here is derived from an EMBL/GenBank/DDBJ whole genome shotgun (WGS) entry which is preliminary data.</text>
</comment>
<dbReference type="GO" id="GO:0016740">
    <property type="term" value="F:transferase activity"/>
    <property type="evidence" value="ECO:0007669"/>
    <property type="project" value="UniProtKB-KW"/>
</dbReference>
<dbReference type="InterPro" id="IPR003673">
    <property type="entry name" value="CoA-Trfase_fam_III"/>
</dbReference>
<dbReference type="EMBL" id="WBMS02000010">
    <property type="protein sequence ID" value="MWA01601.1"/>
    <property type="molecule type" value="Genomic_DNA"/>
</dbReference>